<reference evidence="1 2" key="1">
    <citation type="submission" date="2014-04" db="EMBL/GenBank/DDBJ databases">
        <title>Genome evolution of avian class.</title>
        <authorList>
            <person name="Zhang G."/>
            <person name="Li C."/>
        </authorList>
    </citation>
    <scope>NUCLEOTIDE SEQUENCE [LARGE SCALE GENOMIC DNA]</scope>
    <source>
        <strain evidence="1">BGI_N302</strain>
    </source>
</reference>
<feature type="non-terminal residue" evidence="1">
    <location>
        <position position="58"/>
    </location>
</feature>
<sequence>AAIDFLLLAHGHDCEEFDGMCCTNLSDHFKSVFANIKELQISVSKLREESESNWFNAV</sequence>
<accession>A0A091FT60</accession>
<organism evidence="1 2">
    <name type="scientific">Corvus brachyrhynchos</name>
    <name type="common">American crow</name>
    <dbReference type="NCBI Taxonomy" id="85066"/>
    <lineage>
        <taxon>Eukaryota</taxon>
        <taxon>Metazoa</taxon>
        <taxon>Chordata</taxon>
        <taxon>Craniata</taxon>
        <taxon>Vertebrata</taxon>
        <taxon>Euteleostomi</taxon>
        <taxon>Archelosauria</taxon>
        <taxon>Archosauria</taxon>
        <taxon>Dinosauria</taxon>
        <taxon>Saurischia</taxon>
        <taxon>Theropoda</taxon>
        <taxon>Coelurosauria</taxon>
        <taxon>Aves</taxon>
        <taxon>Neognathae</taxon>
        <taxon>Neoaves</taxon>
        <taxon>Telluraves</taxon>
        <taxon>Australaves</taxon>
        <taxon>Passeriformes</taxon>
        <taxon>Corvoidea</taxon>
        <taxon>Corvidae</taxon>
        <taxon>Corvus</taxon>
    </lineage>
</organism>
<feature type="non-terminal residue" evidence="1">
    <location>
        <position position="1"/>
    </location>
</feature>
<dbReference type="EMBL" id="KK719633">
    <property type="protein sequence ID" value="KFO64430.1"/>
    <property type="molecule type" value="Genomic_DNA"/>
</dbReference>
<dbReference type="Proteomes" id="UP000052976">
    <property type="component" value="Unassembled WGS sequence"/>
</dbReference>
<gene>
    <name evidence="1" type="ORF">N302_03163</name>
</gene>
<dbReference type="AlphaFoldDB" id="A0A091FT60"/>
<keyword evidence="2" id="KW-1185">Reference proteome</keyword>
<evidence type="ECO:0000313" key="2">
    <source>
        <dbReference type="Proteomes" id="UP000052976"/>
    </source>
</evidence>
<protein>
    <submittedName>
        <fullName evidence="1">Uncharacterized protein</fullName>
    </submittedName>
</protein>
<dbReference type="SUPFAM" id="SSF58069">
    <property type="entry name" value="Virus ectodomain"/>
    <property type="match status" value="1"/>
</dbReference>
<proteinExistence type="predicted"/>
<dbReference type="Gene3D" id="1.10.287.210">
    <property type="match status" value="1"/>
</dbReference>
<name>A0A091FT60_CORBR</name>
<evidence type="ECO:0000313" key="1">
    <source>
        <dbReference type="EMBL" id="KFO64430.1"/>
    </source>
</evidence>